<dbReference type="InterPro" id="IPR024079">
    <property type="entry name" value="MetalloPept_cat_dom_sf"/>
</dbReference>
<dbReference type="GO" id="GO:0006508">
    <property type="term" value="P:proteolysis"/>
    <property type="evidence" value="ECO:0007669"/>
    <property type="project" value="InterPro"/>
</dbReference>
<organism evidence="3 4">
    <name type="scientific">Biomphalaria pfeifferi</name>
    <name type="common">Bloodfluke planorb</name>
    <name type="synonym">Freshwater snail</name>
    <dbReference type="NCBI Taxonomy" id="112525"/>
    <lineage>
        <taxon>Eukaryota</taxon>
        <taxon>Metazoa</taxon>
        <taxon>Spiralia</taxon>
        <taxon>Lophotrochozoa</taxon>
        <taxon>Mollusca</taxon>
        <taxon>Gastropoda</taxon>
        <taxon>Heterobranchia</taxon>
        <taxon>Euthyneura</taxon>
        <taxon>Panpulmonata</taxon>
        <taxon>Hygrophila</taxon>
        <taxon>Lymnaeoidea</taxon>
        <taxon>Planorbidae</taxon>
        <taxon>Biomphalaria</taxon>
    </lineage>
</organism>
<dbReference type="Gene3D" id="3.40.1620.60">
    <property type="match status" value="1"/>
</dbReference>
<dbReference type="Proteomes" id="UP001233172">
    <property type="component" value="Unassembled WGS sequence"/>
</dbReference>
<dbReference type="GO" id="GO:0046872">
    <property type="term" value="F:metal ion binding"/>
    <property type="evidence" value="ECO:0007669"/>
    <property type="project" value="UniProtKB-KW"/>
</dbReference>
<dbReference type="SUPFAM" id="SSF55486">
    <property type="entry name" value="Metalloproteases ('zincins'), catalytic domain"/>
    <property type="match status" value="1"/>
</dbReference>
<dbReference type="PROSITE" id="PS50215">
    <property type="entry name" value="ADAM_MEPRO"/>
    <property type="match status" value="1"/>
</dbReference>
<reference evidence="3" key="2">
    <citation type="submission" date="2023-04" db="EMBL/GenBank/DDBJ databases">
        <authorList>
            <person name="Bu L."/>
            <person name="Lu L."/>
            <person name="Laidemitt M.R."/>
            <person name="Zhang S.M."/>
            <person name="Mutuku M."/>
            <person name="Mkoji G."/>
            <person name="Steinauer M."/>
            <person name="Loker E.S."/>
        </authorList>
    </citation>
    <scope>NUCLEOTIDE SEQUENCE</scope>
    <source>
        <strain evidence="3">KasaAsao</strain>
        <tissue evidence="3">Whole Snail</tissue>
    </source>
</reference>
<accession>A0AAD8C4J5</accession>
<comment type="caution">
    <text evidence="1">Lacks conserved residue(s) required for the propagation of feature annotation.</text>
</comment>
<keyword evidence="1" id="KW-0479">Metal-binding</keyword>
<evidence type="ECO:0000313" key="3">
    <source>
        <dbReference type="EMBL" id="KAK0065737.1"/>
    </source>
</evidence>
<evidence type="ECO:0000259" key="2">
    <source>
        <dbReference type="PROSITE" id="PS50215"/>
    </source>
</evidence>
<dbReference type="Gene3D" id="3.40.390.10">
    <property type="entry name" value="Collagenase (Catalytic Domain)"/>
    <property type="match status" value="1"/>
</dbReference>
<feature type="binding site" evidence="1">
    <location>
        <position position="155"/>
    </location>
    <ligand>
        <name>Zn(2+)</name>
        <dbReference type="ChEBI" id="CHEBI:29105"/>
        <note>catalytic</note>
    </ligand>
</feature>
<sequence>YIRSIPGTATLATKRTQALAELNKDIVYTLTEVNNLLSSLTANGVSVEIHLRKLDILTTNVFPVTSLEHGIVNGIDRGVAVSTFDHWLATHNSFNTLKYDFAFLWTGYDLYGGTDDSTEGYAHLGAMCNSRIASGVGEFNKTYATAITTAHEIGHILGSDHDGPQSNYIMAAVSKASAINRWSFSSISATAIKNYLATLTTNCLLTTNPASTKPTVTYGAYTGHILDPNVICQRALNISNSYMCLDWSFYNNLSPSGDRICSVIHCKKPGTNLCYTAFPSDGMVCDTNKRCKKGKCLPDSTAPHNLNSVCLFGDQRKLEFTDFSGTCQDYIARKGSSYCYQPFILHSCCNTCKAHYTGRTGCEYGDKFLGCNKAPRELMCPTNMDGCCEYCKGFVSPVVGR</sequence>
<reference evidence="3" key="1">
    <citation type="journal article" date="2023" name="PLoS Negl. Trop. Dis.">
        <title>A genome sequence for Biomphalaria pfeifferi, the major vector snail for the human-infecting parasite Schistosoma mansoni.</title>
        <authorList>
            <person name="Bu L."/>
            <person name="Lu L."/>
            <person name="Laidemitt M.R."/>
            <person name="Zhang S.M."/>
            <person name="Mutuku M."/>
            <person name="Mkoji G."/>
            <person name="Steinauer M."/>
            <person name="Loker E.S."/>
        </authorList>
    </citation>
    <scope>NUCLEOTIDE SEQUENCE</scope>
    <source>
        <strain evidence="3">KasaAsao</strain>
    </source>
</reference>
<protein>
    <submittedName>
        <fullName evidence="3">ADAM family mig-17-like isoform X2</fullName>
    </submittedName>
</protein>
<evidence type="ECO:0000313" key="4">
    <source>
        <dbReference type="Proteomes" id="UP001233172"/>
    </source>
</evidence>
<dbReference type="Pfam" id="PF13688">
    <property type="entry name" value="Reprolysin_5"/>
    <property type="match status" value="1"/>
</dbReference>
<keyword evidence="1" id="KW-0862">Zinc</keyword>
<feature type="domain" description="Peptidase M12B" evidence="2">
    <location>
        <begin position="3"/>
        <end position="208"/>
    </location>
</feature>
<keyword evidence="4" id="KW-1185">Reference proteome</keyword>
<feature type="binding site" evidence="1">
    <location>
        <position position="151"/>
    </location>
    <ligand>
        <name>Zn(2+)</name>
        <dbReference type="ChEBI" id="CHEBI:29105"/>
        <note>catalytic</note>
    </ligand>
</feature>
<evidence type="ECO:0000256" key="1">
    <source>
        <dbReference type="PROSITE-ProRule" id="PRU00276"/>
    </source>
</evidence>
<feature type="non-terminal residue" evidence="3">
    <location>
        <position position="401"/>
    </location>
</feature>
<name>A0AAD8C4J5_BIOPF</name>
<dbReference type="AlphaFoldDB" id="A0AAD8C4J5"/>
<dbReference type="InterPro" id="IPR001590">
    <property type="entry name" value="Peptidase_M12B"/>
</dbReference>
<feature type="binding site" evidence="1">
    <location>
        <position position="161"/>
    </location>
    <ligand>
        <name>Zn(2+)</name>
        <dbReference type="ChEBI" id="CHEBI:29105"/>
        <note>catalytic</note>
    </ligand>
</feature>
<dbReference type="GO" id="GO:0004222">
    <property type="term" value="F:metalloendopeptidase activity"/>
    <property type="evidence" value="ECO:0007669"/>
    <property type="project" value="InterPro"/>
</dbReference>
<feature type="active site" evidence="1">
    <location>
        <position position="152"/>
    </location>
</feature>
<gene>
    <name evidence="3" type="ORF">Bpfe_004534</name>
</gene>
<comment type="caution">
    <text evidence="3">The sequence shown here is derived from an EMBL/GenBank/DDBJ whole genome shotgun (WGS) entry which is preliminary data.</text>
</comment>
<proteinExistence type="predicted"/>
<dbReference type="EMBL" id="JASAOG010000012">
    <property type="protein sequence ID" value="KAK0065737.1"/>
    <property type="molecule type" value="Genomic_DNA"/>
</dbReference>